<comment type="caution">
    <text evidence="4">The sequence shown here is derived from an EMBL/GenBank/DDBJ whole genome shotgun (WGS) entry which is preliminary data.</text>
</comment>
<dbReference type="InterPro" id="IPR001229">
    <property type="entry name" value="Jacalin-like_lectin_dom"/>
</dbReference>
<reference evidence="4" key="1">
    <citation type="submission" date="2022-07" db="EMBL/GenBank/DDBJ databases">
        <authorList>
            <person name="Macas J."/>
            <person name="Novak P."/>
            <person name="Neumann P."/>
        </authorList>
    </citation>
    <scope>NUCLEOTIDE SEQUENCE</scope>
</reference>
<dbReference type="Pfam" id="PF01419">
    <property type="entry name" value="Jacalin"/>
    <property type="match status" value="1"/>
</dbReference>
<dbReference type="PROSITE" id="PS51752">
    <property type="entry name" value="JACALIN_LECTIN"/>
    <property type="match status" value="1"/>
</dbReference>
<dbReference type="EMBL" id="CAMAPF010000031">
    <property type="protein sequence ID" value="CAH9077874.1"/>
    <property type="molecule type" value="Genomic_DNA"/>
</dbReference>
<gene>
    <name evidence="4" type="ORF">CEPIT_LOCUS6346</name>
</gene>
<evidence type="ECO:0000313" key="4">
    <source>
        <dbReference type="EMBL" id="CAH9077874.1"/>
    </source>
</evidence>
<protein>
    <recommendedName>
        <fullName evidence="3">Jacalin-type lectin domain-containing protein</fullName>
    </recommendedName>
</protein>
<proteinExistence type="inferred from homology"/>
<feature type="domain" description="Jacalin-type lectin" evidence="3">
    <location>
        <begin position="1"/>
        <end position="149"/>
    </location>
</feature>
<dbReference type="PANTHER" id="PTHR47293:SF38">
    <property type="entry name" value="INACTIVE PROTEIN RESTRICTED TEV MOVEMENT 1-LIKE"/>
    <property type="match status" value="1"/>
</dbReference>
<dbReference type="GO" id="GO:0030246">
    <property type="term" value="F:carbohydrate binding"/>
    <property type="evidence" value="ECO:0007669"/>
    <property type="project" value="UniProtKB-KW"/>
</dbReference>
<comment type="similarity">
    <text evidence="1">Belongs to the jacalin lectin family.</text>
</comment>
<evidence type="ECO:0000313" key="5">
    <source>
        <dbReference type="Proteomes" id="UP001152523"/>
    </source>
</evidence>
<dbReference type="Gene3D" id="2.100.10.30">
    <property type="entry name" value="Jacalin-like lectin domain"/>
    <property type="match status" value="1"/>
</dbReference>
<name>A0AAV0CHU8_9ASTE</name>
<keyword evidence="2" id="KW-0430">Lectin</keyword>
<dbReference type="Proteomes" id="UP001152523">
    <property type="component" value="Unassembled WGS sequence"/>
</dbReference>
<evidence type="ECO:0000259" key="3">
    <source>
        <dbReference type="PROSITE" id="PS51752"/>
    </source>
</evidence>
<sequence>MFKLDLMPAGGGKSWDDGGCGQVAAILISYSAFAIHSLRFLYFKDGSYNLSENHGRLSGSSQMIRLDCPTEFLTEVHGFRSIAFGSGSDELSSITFVTNKSTYGPFGKSNPSSGDSDFKFRLRSRGDSINGFHGTINNLSWFCRKHWYLFTDLKPLHL</sequence>
<evidence type="ECO:0000256" key="1">
    <source>
        <dbReference type="ARBA" id="ARBA00006568"/>
    </source>
</evidence>
<dbReference type="AlphaFoldDB" id="A0AAV0CHU8"/>
<dbReference type="InterPro" id="IPR036404">
    <property type="entry name" value="Jacalin-like_lectin_dom_sf"/>
</dbReference>
<dbReference type="SMART" id="SM00915">
    <property type="entry name" value="Jacalin"/>
    <property type="match status" value="1"/>
</dbReference>
<evidence type="ECO:0000256" key="2">
    <source>
        <dbReference type="ARBA" id="ARBA00022734"/>
    </source>
</evidence>
<dbReference type="PANTHER" id="PTHR47293">
    <property type="entry name" value="JACALIN-RELATED LECTIN 3"/>
    <property type="match status" value="1"/>
</dbReference>
<dbReference type="SUPFAM" id="SSF51101">
    <property type="entry name" value="Mannose-binding lectins"/>
    <property type="match status" value="1"/>
</dbReference>
<organism evidence="4 5">
    <name type="scientific">Cuscuta epithymum</name>
    <dbReference type="NCBI Taxonomy" id="186058"/>
    <lineage>
        <taxon>Eukaryota</taxon>
        <taxon>Viridiplantae</taxon>
        <taxon>Streptophyta</taxon>
        <taxon>Embryophyta</taxon>
        <taxon>Tracheophyta</taxon>
        <taxon>Spermatophyta</taxon>
        <taxon>Magnoliopsida</taxon>
        <taxon>eudicotyledons</taxon>
        <taxon>Gunneridae</taxon>
        <taxon>Pentapetalae</taxon>
        <taxon>asterids</taxon>
        <taxon>lamiids</taxon>
        <taxon>Solanales</taxon>
        <taxon>Convolvulaceae</taxon>
        <taxon>Cuscuteae</taxon>
        <taxon>Cuscuta</taxon>
        <taxon>Cuscuta subgen. Cuscuta</taxon>
    </lineage>
</organism>
<keyword evidence="5" id="KW-1185">Reference proteome</keyword>
<accession>A0AAV0CHU8</accession>